<sequence length="592" mass="70289">MEQNKLKRKITFDYWNVNKKEKLIERLESSSEKSITLFEDFPNELFYEICDYLDVYYVYKAFNNLNKRLQTLLFNSTVPLTINISSMSKSIFQDYNKHMIIPNQHRMKTLRISNPFIVDLLFSPVRITSKFIRLETLIFGNIKSKYLLNILNHSKFLPNLSSLVIILIDRCQDPNKIYQHIFRLPVLKYCRISLKEEYFNHFSLSISTNVTSHIQHLVIDHNFSLHNLNALLSYVPQLRCLIFHCLDGTHSNKSEIFPCLSNNLTHVSINIKNITFEKFEIIIKNLFYQLEILHISTNNDSIYVDANRWKQLILSFMPNIRIFDFQHVNYIQNNNDNNKAIYDSIMDQFSSSFWSERKWLFEYQFYVQQSQNYVIFYSINQYRYTDFVDHVDIHGEEAIMSCVNYFQNATKLTLSHSFAASRVWLRIILEHIIPLKQLTTLVIDYDALSFNQLIKLLRFTPNIHTLTFKSHSIQKSNSMLIQQNQTFRLISNTNTITNVTIEERYTTENIKLLAILCPRMQHLTIDILTTELESTMKFILLKTKTDLQHLCSMCIKTSRKSMIGKLKALIELERLLDNYVIKMIDSNIYLWW</sequence>
<gene>
    <name evidence="1" type="ORF">SEV965_LOCUS15040</name>
</gene>
<evidence type="ECO:0000313" key="1">
    <source>
        <dbReference type="EMBL" id="CAF1084700.1"/>
    </source>
</evidence>
<reference evidence="1" key="1">
    <citation type="submission" date="2021-02" db="EMBL/GenBank/DDBJ databases">
        <authorList>
            <person name="Nowell W R."/>
        </authorList>
    </citation>
    <scope>NUCLEOTIDE SEQUENCE</scope>
</reference>
<dbReference type="EMBL" id="CAJNOU010000773">
    <property type="protein sequence ID" value="CAF1084700.1"/>
    <property type="molecule type" value="Genomic_DNA"/>
</dbReference>
<protein>
    <recommendedName>
        <fullName evidence="3">F-box domain-containing protein</fullName>
    </recommendedName>
</protein>
<proteinExistence type="predicted"/>
<dbReference type="Proteomes" id="UP000663889">
    <property type="component" value="Unassembled WGS sequence"/>
</dbReference>
<organism evidence="1 2">
    <name type="scientific">Rotaria sordida</name>
    <dbReference type="NCBI Taxonomy" id="392033"/>
    <lineage>
        <taxon>Eukaryota</taxon>
        <taxon>Metazoa</taxon>
        <taxon>Spiralia</taxon>
        <taxon>Gnathifera</taxon>
        <taxon>Rotifera</taxon>
        <taxon>Eurotatoria</taxon>
        <taxon>Bdelloidea</taxon>
        <taxon>Philodinida</taxon>
        <taxon>Philodinidae</taxon>
        <taxon>Rotaria</taxon>
    </lineage>
</organism>
<accession>A0A814MZM5</accession>
<evidence type="ECO:0008006" key="3">
    <source>
        <dbReference type="Google" id="ProtNLM"/>
    </source>
</evidence>
<name>A0A814MZM5_9BILA</name>
<evidence type="ECO:0000313" key="2">
    <source>
        <dbReference type="Proteomes" id="UP000663889"/>
    </source>
</evidence>
<dbReference type="AlphaFoldDB" id="A0A814MZM5"/>
<comment type="caution">
    <text evidence="1">The sequence shown here is derived from an EMBL/GenBank/DDBJ whole genome shotgun (WGS) entry which is preliminary data.</text>
</comment>